<organism evidence="1 2">
    <name type="scientific">Desulfonema magnum</name>
    <dbReference type="NCBI Taxonomy" id="45655"/>
    <lineage>
        <taxon>Bacteria</taxon>
        <taxon>Pseudomonadati</taxon>
        <taxon>Thermodesulfobacteriota</taxon>
        <taxon>Desulfobacteria</taxon>
        <taxon>Desulfobacterales</taxon>
        <taxon>Desulfococcaceae</taxon>
        <taxon>Desulfonema</taxon>
    </lineage>
</organism>
<dbReference type="AlphaFoldDB" id="A0A975GS25"/>
<sequence length="39" mass="4744">MSDLRGFEFFQKRLYGRKRNPENPFIRFLILAQFPSLPI</sequence>
<protein>
    <submittedName>
        <fullName evidence="1">Uncharacterized protein</fullName>
    </submittedName>
</protein>
<accession>A0A975GS25</accession>
<name>A0A975GS25_9BACT</name>
<dbReference type="EMBL" id="CP061800">
    <property type="protein sequence ID" value="QTA91616.1"/>
    <property type="molecule type" value="Genomic_DNA"/>
</dbReference>
<reference evidence="1" key="1">
    <citation type="journal article" date="2021" name="Microb. Physiol.">
        <title>Proteogenomic Insights into the Physiology of Marine, Sulfate-Reducing, Filamentous Desulfonema limicola and Desulfonema magnum.</title>
        <authorList>
            <person name="Schnaars V."/>
            <person name="Wohlbrand L."/>
            <person name="Scheve S."/>
            <person name="Hinrichs C."/>
            <person name="Reinhardt R."/>
            <person name="Rabus R."/>
        </authorList>
    </citation>
    <scope>NUCLEOTIDE SEQUENCE</scope>
    <source>
        <strain evidence="1">4be13</strain>
    </source>
</reference>
<dbReference type="Proteomes" id="UP000663722">
    <property type="component" value="Chromosome"/>
</dbReference>
<proteinExistence type="predicted"/>
<dbReference type="KEGG" id="dmm:dnm_076880"/>
<evidence type="ECO:0000313" key="1">
    <source>
        <dbReference type="EMBL" id="QTA91616.1"/>
    </source>
</evidence>
<evidence type="ECO:0000313" key="2">
    <source>
        <dbReference type="Proteomes" id="UP000663722"/>
    </source>
</evidence>
<gene>
    <name evidence="1" type="ORF">dnm_076880</name>
</gene>
<keyword evidence="2" id="KW-1185">Reference proteome</keyword>